<dbReference type="PANTHER" id="PTHR42982">
    <property type="entry name" value="SEC-INDEPENDENT PROTEIN TRANSLOCASE PROTEIN TATA"/>
    <property type="match status" value="1"/>
</dbReference>
<dbReference type="InterPro" id="IPR006312">
    <property type="entry name" value="TatA/E"/>
</dbReference>
<dbReference type="GO" id="GO:0043953">
    <property type="term" value="P:protein transport by the Tat complex"/>
    <property type="evidence" value="ECO:0007669"/>
    <property type="project" value="UniProtKB-UniRule"/>
</dbReference>
<organism evidence="10 11">
    <name type="scientific">Candidatus Woesebacteria bacterium GW2011_GWE1_45_18</name>
    <dbReference type="NCBI Taxonomy" id="1618598"/>
    <lineage>
        <taxon>Bacteria</taxon>
        <taxon>Candidatus Woeseibacteriota</taxon>
    </lineage>
</organism>
<dbReference type="EMBL" id="LCKQ01000020">
    <property type="protein sequence ID" value="KKU03232.1"/>
    <property type="molecule type" value="Genomic_DNA"/>
</dbReference>
<keyword evidence="7 9" id="KW-0811">Translocation</keyword>
<comment type="similarity">
    <text evidence="9">Belongs to the TatA/E family.</text>
</comment>
<dbReference type="Pfam" id="PF02416">
    <property type="entry name" value="TatA_B_E"/>
    <property type="match status" value="1"/>
</dbReference>
<dbReference type="Gene3D" id="1.20.5.3310">
    <property type="match status" value="1"/>
</dbReference>
<evidence type="ECO:0000256" key="6">
    <source>
        <dbReference type="ARBA" id="ARBA00022989"/>
    </source>
</evidence>
<dbReference type="NCBIfam" id="NF011430">
    <property type="entry name" value="PRK14861.1"/>
    <property type="match status" value="1"/>
</dbReference>
<dbReference type="NCBIfam" id="TIGR01411">
    <property type="entry name" value="tatAE"/>
    <property type="match status" value="1"/>
</dbReference>
<evidence type="ECO:0000313" key="11">
    <source>
        <dbReference type="Proteomes" id="UP000034086"/>
    </source>
</evidence>
<proteinExistence type="inferred from homology"/>
<keyword evidence="6 9" id="KW-1133">Transmembrane helix</keyword>
<dbReference type="GO" id="GO:0033281">
    <property type="term" value="C:TAT protein transport complex"/>
    <property type="evidence" value="ECO:0007669"/>
    <property type="project" value="UniProtKB-UniRule"/>
</dbReference>
<comment type="caution">
    <text evidence="10">The sequence shown here is derived from an EMBL/GenBank/DDBJ whole genome shotgun (WGS) entry which is preliminary data.</text>
</comment>
<comment type="function">
    <text evidence="9">Part of the twin-arginine translocation (Tat) system that transports large folded proteins containing a characteristic twin-arginine motif in their signal peptide across membranes. TatA could form the protein-conducting channel of the Tat system.</text>
</comment>
<evidence type="ECO:0000256" key="8">
    <source>
        <dbReference type="ARBA" id="ARBA00023136"/>
    </source>
</evidence>
<keyword evidence="3 9" id="KW-1003">Cell membrane</keyword>
<evidence type="ECO:0000256" key="7">
    <source>
        <dbReference type="ARBA" id="ARBA00023010"/>
    </source>
</evidence>
<evidence type="ECO:0000256" key="2">
    <source>
        <dbReference type="ARBA" id="ARBA00022448"/>
    </source>
</evidence>
<dbReference type="HAMAP" id="MF_00236">
    <property type="entry name" value="TatA_E"/>
    <property type="match status" value="1"/>
</dbReference>
<accession>A0A0G1M571</accession>
<dbReference type="PATRIC" id="fig|1618598.3.peg.485"/>
<dbReference type="Proteomes" id="UP000034086">
    <property type="component" value="Unassembled WGS sequence"/>
</dbReference>
<dbReference type="PANTHER" id="PTHR42982:SF1">
    <property type="entry name" value="SEC-INDEPENDENT PROTEIN TRANSLOCASE PROTEIN TATA"/>
    <property type="match status" value="1"/>
</dbReference>
<evidence type="ECO:0000256" key="3">
    <source>
        <dbReference type="ARBA" id="ARBA00022475"/>
    </source>
</evidence>
<evidence type="ECO:0000256" key="5">
    <source>
        <dbReference type="ARBA" id="ARBA00022927"/>
    </source>
</evidence>
<dbReference type="InterPro" id="IPR003369">
    <property type="entry name" value="TatA/B/E"/>
</dbReference>
<comment type="subcellular location">
    <subcellularLocation>
        <location evidence="1 9">Cell membrane</location>
        <topology evidence="1 9">Single-pass membrane protein</topology>
    </subcellularLocation>
</comment>
<sequence>MLANIGSTEIIIIAVIVLILFGGRKLPEMGKGLGESFKEFKNAFGSKDTKK</sequence>
<dbReference type="AlphaFoldDB" id="A0A0G1M571"/>
<reference evidence="10 11" key="1">
    <citation type="journal article" date="2015" name="Nature">
        <title>rRNA introns, odd ribosomes, and small enigmatic genomes across a large radiation of phyla.</title>
        <authorList>
            <person name="Brown C.T."/>
            <person name="Hug L.A."/>
            <person name="Thomas B.C."/>
            <person name="Sharon I."/>
            <person name="Castelle C.J."/>
            <person name="Singh A."/>
            <person name="Wilkins M.J."/>
            <person name="Williams K.H."/>
            <person name="Banfield J.F."/>
        </authorList>
    </citation>
    <scope>NUCLEOTIDE SEQUENCE [LARGE SCALE GENOMIC DNA]</scope>
</reference>
<feature type="transmembrane region" description="Helical" evidence="9">
    <location>
        <begin position="6"/>
        <end position="23"/>
    </location>
</feature>
<keyword evidence="5 9" id="KW-0653">Protein transport</keyword>
<keyword evidence="8 9" id="KW-0472">Membrane</keyword>
<evidence type="ECO:0000256" key="1">
    <source>
        <dbReference type="ARBA" id="ARBA00004162"/>
    </source>
</evidence>
<protein>
    <recommendedName>
        <fullName evidence="9">Sec-independent protein translocase protein TatA</fullName>
    </recommendedName>
</protein>
<gene>
    <name evidence="9" type="primary">tatA</name>
    <name evidence="10" type="ORF">UX03_C0020G0005</name>
</gene>
<name>A0A0G1M571_9BACT</name>
<comment type="subunit">
    <text evidence="9">Forms a complex with TatC.</text>
</comment>
<evidence type="ECO:0000313" key="10">
    <source>
        <dbReference type="EMBL" id="KKU03232.1"/>
    </source>
</evidence>
<keyword evidence="4 9" id="KW-0812">Transmembrane</keyword>
<evidence type="ECO:0000256" key="4">
    <source>
        <dbReference type="ARBA" id="ARBA00022692"/>
    </source>
</evidence>
<dbReference type="GO" id="GO:0008320">
    <property type="term" value="F:protein transmembrane transporter activity"/>
    <property type="evidence" value="ECO:0007669"/>
    <property type="project" value="UniProtKB-UniRule"/>
</dbReference>
<evidence type="ECO:0000256" key="9">
    <source>
        <dbReference type="HAMAP-Rule" id="MF_00236"/>
    </source>
</evidence>
<keyword evidence="2 9" id="KW-0813">Transport</keyword>